<feature type="region of interest" description="Disordered" evidence="7">
    <location>
        <begin position="315"/>
        <end position="349"/>
    </location>
</feature>
<gene>
    <name evidence="9" type="ORF">PHLGIDRAFT_65172</name>
</gene>
<dbReference type="EMBL" id="KN840452">
    <property type="protein sequence ID" value="KIP10730.1"/>
    <property type="molecule type" value="Genomic_DNA"/>
</dbReference>
<name>A0A0C3SEQ2_PHLG1</name>
<protein>
    <recommendedName>
        <fullName evidence="8">Membrane insertase YidC/Oxa/ALB C-terminal domain-containing protein</fullName>
    </recommendedName>
</protein>
<keyword evidence="10" id="KW-1185">Reference proteome</keyword>
<dbReference type="GO" id="GO:0033617">
    <property type="term" value="P:mitochondrial respiratory chain complex IV assembly"/>
    <property type="evidence" value="ECO:0007669"/>
    <property type="project" value="TreeGrafter"/>
</dbReference>
<evidence type="ECO:0000256" key="6">
    <source>
        <dbReference type="RuleBase" id="RU003945"/>
    </source>
</evidence>
<evidence type="ECO:0000256" key="1">
    <source>
        <dbReference type="ARBA" id="ARBA00004141"/>
    </source>
</evidence>
<feature type="compositionally biased region" description="Low complexity" evidence="7">
    <location>
        <begin position="315"/>
        <end position="334"/>
    </location>
</feature>
<dbReference type="Proteomes" id="UP000053257">
    <property type="component" value="Unassembled WGS sequence"/>
</dbReference>
<evidence type="ECO:0000256" key="4">
    <source>
        <dbReference type="ARBA" id="ARBA00022989"/>
    </source>
</evidence>
<dbReference type="AlphaFoldDB" id="A0A0C3SEQ2"/>
<dbReference type="GO" id="GO:0005743">
    <property type="term" value="C:mitochondrial inner membrane"/>
    <property type="evidence" value="ECO:0007669"/>
    <property type="project" value="TreeGrafter"/>
</dbReference>
<sequence>MLVLSQLTTRATIRHARHALRTGLPKPRAANKPRTLVTEAVQQASNGFLDLALAIPFPEYIPPYSGTIILLTIASRLVFTVPFSIWAKKRQWKAEEVVVPQLKNERPAIFQRVLEDMRKEGFRGTKEEAQKEHTKRAKPLLQARQKELSKEHGCSMLPTMLIPPITQLPLFVGTSLMLGRASLPPTVLDSESFLTFTSLSHGDPTGTMPILLGVLTFANVEASRFFMTPEARQREQQVAEWTAKRRANGETVIEPKKIFQTTLRIASLGRILIALMVPGSIQLYWVTSAAFGLVQTWVLDWWDYQRRRSRTLTEETAAAASASPKKSPAEAPAAVTRSQTNKRVLRIKQ</sequence>
<dbReference type="InterPro" id="IPR001708">
    <property type="entry name" value="YidC/ALB3/OXA1/COX18"/>
</dbReference>
<reference evidence="9 10" key="1">
    <citation type="journal article" date="2014" name="PLoS Genet.">
        <title>Analysis of the Phlebiopsis gigantea genome, transcriptome and secretome provides insight into its pioneer colonization strategies of wood.</title>
        <authorList>
            <person name="Hori C."/>
            <person name="Ishida T."/>
            <person name="Igarashi K."/>
            <person name="Samejima M."/>
            <person name="Suzuki H."/>
            <person name="Master E."/>
            <person name="Ferreira P."/>
            <person name="Ruiz-Duenas F.J."/>
            <person name="Held B."/>
            <person name="Canessa P."/>
            <person name="Larrondo L.F."/>
            <person name="Schmoll M."/>
            <person name="Druzhinina I.S."/>
            <person name="Kubicek C.P."/>
            <person name="Gaskell J.A."/>
            <person name="Kersten P."/>
            <person name="St John F."/>
            <person name="Glasner J."/>
            <person name="Sabat G."/>
            <person name="Splinter BonDurant S."/>
            <person name="Syed K."/>
            <person name="Yadav J."/>
            <person name="Mgbeahuruike A.C."/>
            <person name="Kovalchuk A."/>
            <person name="Asiegbu F.O."/>
            <person name="Lackner G."/>
            <person name="Hoffmeister D."/>
            <person name="Rencoret J."/>
            <person name="Gutierrez A."/>
            <person name="Sun H."/>
            <person name="Lindquist E."/>
            <person name="Barry K."/>
            <person name="Riley R."/>
            <person name="Grigoriev I.V."/>
            <person name="Henrissat B."/>
            <person name="Kues U."/>
            <person name="Berka R.M."/>
            <person name="Martinez A.T."/>
            <person name="Covert S.F."/>
            <person name="Blanchette R.A."/>
            <person name="Cullen D."/>
        </authorList>
    </citation>
    <scope>NUCLEOTIDE SEQUENCE [LARGE SCALE GENOMIC DNA]</scope>
    <source>
        <strain evidence="9 10">11061_1 CR5-6</strain>
    </source>
</reference>
<organism evidence="9 10">
    <name type="scientific">Phlebiopsis gigantea (strain 11061_1 CR5-6)</name>
    <name type="common">White-rot fungus</name>
    <name type="synonym">Peniophora gigantea</name>
    <dbReference type="NCBI Taxonomy" id="745531"/>
    <lineage>
        <taxon>Eukaryota</taxon>
        <taxon>Fungi</taxon>
        <taxon>Dikarya</taxon>
        <taxon>Basidiomycota</taxon>
        <taxon>Agaricomycotina</taxon>
        <taxon>Agaricomycetes</taxon>
        <taxon>Polyporales</taxon>
        <taxon>Phanerochaetaceae</taxon>
        <taxon>Phlebiopsis</taxon>
    </lineage>
</organism>
<proteinExistence type="inferred from homology"/>
<evidence type="ECO:0000256" key="5">
    <source>
        <dbReference type="ARBA" id="ARBA00023136"/>
    </source>
</evidence>
<feature type="domain" description="Membrane insertase YidC/Oxa/ALB C-terminal" evidence="8">
    <location>
        <begin position="129"/>
        <end position="299"/>
    </location>
</feature>
<keyword evidence="5" id="KW-0472">Membrane</keyword>
<evidence type="ECO:0000256" key="3">
    <source>
        <dbReference type="ARBA" id="ARBA00022692"/>
    </source>
</evidence>
<dbReference type="HOGENOM" id="CLU_946550_0_0_1"/>
<dbReference type="InterPro" id="IPR028055">
    <property type="entry name" value="YidC/Oxa/ALB_C"/>
</dbReference>
<dbReference type="OrthoDB" id="2436667at2759"/>
<dbReference type="GO" id="GO:0032977">
    <property type="term" value="F:membrane insertase activity"/>
    <property type="evidence" value="ECO:0007669"/>
    <property type="project" value="InterPro"/>
</dbReference>
<accession>A0A0C3SEQ2</accession>
<dbReference type="Pfam" id="PF02096">
    <property type="entry name" value="60KD_IMP"/>
    <property type="match status" value="1"/>
</dbReference>
<comment type="similarity">
    <text evidence="2 6">Belongs to the OXA1/ALB3/YidC family.</text>
</comment>
<evidence type="ECO:0000256" key="2">
    <source>
        <dbReference type="ARBA" id="ARBA00009877"/>
    </source>
</evidence>
<evidence type="ECO:0000313" key="10">
    <source>
        <dbReference type="Proteomes" id="UP000053257"/>
    </source>
</evidence>
<evidence type="ECO:0000259" key="8">
    <source>
        <dbReference type="Pfam" id="PF02096"/>
    </source>
</evidence>
<keyword evidence="3 6" id="KW-0812">Transmembrane</keyword>
<evidence type="ECO:0000313" key="9">
    <source>
        <dbReference type="EMBL" id="KIP10730.1"/>
    </source>
</evidence>
<dbReference type="PANTHER" id="PTHR12428">
    <property type="entry name" value="OXA1"/>
    <property type="match status" value="1"/>
</dbReference>
<dbReference type="STRING" id="745531.A0A0C3SEQ2"/>
<keyword evidence="4" id="KW-1133">Transmembrane helix</keyword>
<dbReference type="PANTHER" id="PTHR12428:SF65">
    <property type="entry name" value="CYTOCHROME C OXIDASE ASSEMBLY PROTEIN COX18, MITOCHONDRIAL"/>
    <property type="match status" value="1"/>
</dbReference>
<dbReference type="GO" id="GO:0032979">
    <property type="term" value="P:protein insertion into mitochondrial inner membrane from matrix"/>
    <property type="evidence" value="ECO:0007669"/>
    <property type="project" value="TreeGrafter"/>
</dbReference>
<comment type="subcellular location">
    <subcellularLocation>
        <location evidence="1 6">Membrane</location>
        <topology evidence="1 6">Multi-pass membrane protein</topology>
    </subcellularLocation>
</comment>
<evidence type="ECO:0000256" key="7">
    <source>
        <dbReference type="SAM" id="MobiDB-lite"/>
    </source>
</evidence>